<dbReference type="PIRSF" id="PIRSF015665">
    <property type="entry name" value="CHOPT"/>
    <property type="match status" value="1"/>
</dbReference>
<protein>
    <recommendedName>
        <fullName evidence="8">Ethanolaminephosphotransferase</fullName>
    </recommendedName>
</protein>
<dbReference type="InterPro" id="IPR043130">
    <property type="entry name" value="CDP-OH_PTrfase_TM_dom"/>
</dbReference>
<sequence length="386" mass="41666">MRRTRTLRERRGRPGRISDAGLEALAAHKYKAGLITPIDRVLYAIWWGPLAKQLPLWLAPNALTMAACVAAISSGLLLWACAPSLEEELPFWAEMTAFLLTMFYQTCDALDGMQARRTGAASPLGGLLDHGSDCLCLTSFTLGYCASQRLGFGPSTFFSLCVSWLPWWLAQWEAYHTGVVRTGGEFFGITEIELVVASIHLISALGGPDVWKTFIPVPGLPGGGSELRHICTCIQITVATVLSILNLSNGLAWARAHGVTTAAVRRLRPMAVLVAVTLLWPVTLPGLHPRLLCACVSALYSRLAAELVLCHMTHEEYPSPQPALAVLPALYIAGVLGLLSGTAGTVAMAVFTAWCVAGSCRYLFDVVDEVSTHLGVLLLRIGKRED</sequence>
<dbReference type="PANTHER" id="PTHR10414:SF37">
    <property type="entry name" value="BB IN A BOXCAR, ISOFORM C"/>
    <property type="match status" value="1"/>
</dbReference>
<dbReference type="Gene3D" id="1.20.120.1760">
    <property type="match status" value="1"/>
</dbReference>
<evidence type="ECO:0000256" key="6">
    <source>
        <dbReference type="SAM" id="Phobius"/>
    </source>
</evidence>
<dbReference type="Pfam" id="PF01066">
    <property type="entry name" value="CDP-OH_P_transf"/>
    <property type="match status" value="1"/>
</dbReference>
<name>A0A7S4RAT4_9DINO</name>
<feature type="transmembrane region" description="Helical" evidence="6">
    <location>
        <begin position="267"/>
        <end position="284"/>
    </location>
</feature>
<dbReference type="GO" id="GO:0016780">
    <property type="term" value="F:phosphotransferase activity, for other substituted phosphate groups"/>
    <property type="evidence" value="ECO:0007669"/>
    <property type="project" value="InterPro"/>
</dbReference>
<dbReference type="AlphaFoldDB" id="A0A7S4RAT4"/>
<evidence type="ECO:0000313" key="7">
    <source>
        <dbReference type="EMBL" id="CAE4608678.1"/>
    </source>
</evidence>
<keyword evidence="6" id="KW-1133">Transmembrane helix</keyword>
<evidence type="ECO:0000256" key="3">
    <source>
        <dbReference type="ARBA" id="ARBA00022679"/>
    </source>
</evidence>
<evidence type="ECO:0000256" key="5">
    <source>
        <dbReference type="RuleBase" id="RU003750"/>
    </source>
</evidence>
<dbReference type="InterPro" id="IPR048254">
    <property type="entry name" value="CDP_ALCOHOL_P_TRANSF_CS"/>
</dbReference>
<evidence type="ECO:0008006" key="8">
    <source>
        <dbReference type="Google" id="ProtNLM"/>
    </source>
</evidence>
<dbReference type="EMBL" id="HBNR01046948">
    <property type="protein sequence ID" value="CAE4608678.1"/>
    <property type="molecule type" value="Transcribed_RNA"/>
</dbReference>
<comment type="similarity">
    <text evidence="2 5">Belongs to the CDP-alcohol phosphatidyltransferase class-I family.</text>
</comment>
<feature type="transmembrane region" description="Helical" evidence="6">
    <location>
        <begin position="329"/>
        <end position="356"/>
    </location>
</feature>
<organism evidence="7">
    <name type="scientific">Alexandrium monilatum</name>
    <dbReference type="NCBI Taxonomy" id="311494"/>
    <lineage>
        <taxon>Eukaryota</taxon>
        <taxon>Sar</taxon>
        <taxon>Alveolata</taxon>
        <taxon>Dinophyceae</taxon>
        <taxon>Gonyaulacales</taxon>
        <taxon>Pyrocystaceae</taxon>
        <taxon>Alexandrium</taxon>
    </lineage>
</organism>
<dbReference type="GO" id="GO:0016020">
    <property type="term" value="C:membrane"/>
    <property type="evidence" value="ECO:0007669"/>
    <property type="project" value="UniProtKB-SubCell"/>
</dbReference>
<proteinExistence type="inferred from homology"/>
<dbReference type="PROSITE" id="PS00379">
    <property type="entry name" value="CDP_ALCOHOL_P_TRANSF"/>
    <property type="match status" value="1"/>
</dbReference>
<comment type="subcellular location">
    <subcellularLocation>
        <location evidence="1">Membrane</location>
    </subcellularLocation>
</comment>
<evidence type="ECO:0000256" key="4">
    <source>
        <dbReference type="ARBA" id="ARBA00023136"/>
    </source>
</evidence>
<dbReference type="InterPro" id="IPR014472">
    <property type="entry name" value="CHOPT"/>
</dbReference>
<accession>A0A7S4RAT4</accession>
<reference evidence="7" key="1">
    <citation type="submission" date="2021-01" db="EMBL/GenBank/DDBJ databases">
        <authorList>
            <person name="Corre E."/>
            <person name="Pelletier E."/>
            <person name="Niang G."/>
            <person name="Scheremetjew M."/>
            <person name="Finn R."/>
            <person name="Kale V."/>
            <person name="Holt S."/>
            <person name="Cochrane G."/>
            <person name="Meng A."/>
            <person name="Brown T."/>
            <person name="Cohen L."/>
        </authorList>
    </citation>
    <scope>NUCLEOTIDE SEQUENCE</scope>
    <source>
        <strain evidence="7">CCMP3105</strain>
    </source>
</reference>
<gene>
    <name evidence="7" type="ORF">AMON00008_LOCUS32686</name>
</gene>
<dbReference type="PANTHER" id="PTHR10414">
    <property type="entry name" value="ETHANOLAMINEPHOSPHOTRANSFERASE"/>
    <property type="match status" value="1"/>
</dbReference>
<evidence type="ECO:0000256" key="2">
    <source>
        <dbReference type="ARBA" id="ARBA00010441"/>
    </source>
</evidence>
<keyword evidence="4 6" id="KW-0472">Membrane</keyword>
<keyword evidence="3 5" id="KW-0808">Transferase</keyword>
<dbReference type="InterPro" id="IPR000462">
    <property type="entry name" value="CDP-OH_P_trans"/>
</dbReference>
<dbReference type="GO" id="GO:0008654">
    <property type="term" value="P:phospholipid biosynthetic process"/>
    <property type="evidence" value="ECO:0007669"/>
    <property type="project" value="InterPro"/>
</dbReference>
<keyword evidence="6" id="KW-0812">Transmembrane</keyword>
<evidence type="ECO:0000256" key="1">
    <source>
        <dbReference type="ARBA" id="ARBA00004370"/>
    </source>
</evidence>